<accession>A0AC58TD29</accession>
<dbReference type="Proteomes" id="UP000790787">
    <property type="component" value="Chromosome 19"/>
</dbReference>
<evidence type="ECO:0000313" key="2">
    <source>
        <dbReference type="RefSeq" id="XP_075095134.1"/>
    </source>
</evidence>
<evidence type="ECO:0000313" key="1">
    <source>
        <dbReference type="Proteomes" id="UP000790787"/>
    </source>
</evidence>
<sequence>MMEFDVIRGMDWLASCYANVDCWAKVVHFNFLRESVIEWKVDVAAPRGKFISYFKARKMIVKGCIYHLVQVWDADAKPPTLRSVPDVSEFPEVFPYELPSIPYEREIEFDIDVPPDTQVISISSYRTTHVELKELKAKLKDLLEKSFI</sequence>
<reference evidence="2" key="2">
    <citation type="submission" date="2025-08" db="UniProtKB">
        <authorList>
            <consortium name="RefSeq"/>
        </authorList>
    </citation>
    <scope>IDENTIFICATION</scope>
    <source>
        <tissue evidence="2">Leaf</tissue>
    </source>
</reference>
<keyword evidence="1" id="KW-1185">Reference proteome</keyword>
<proteinExistence type="predicted"/>
<reference evidence="1" key="1">
    <citation type="journal article" date="2014" name="Nat. Commun.">
        <title>The tobacco genome sequence and its comparison with those of tomato and potato.</title>
        <authorList>
            <person name="Sierro N."/>
            <person name="Battey J.N."/>
            <person name="Ouadi S."/>
            <person name="Bakaher N."/>
            <person name="Bovet L."/>
            <person name="Willig A."/>
            <person name="Goepfert S."/>
            <person name="Peitsch M.C."/>
            <person name="Ivanov N.V."/>
        </authorList>
    </citation>
    <scope>NUCLEOTIDE SEQUENCE [LARGE SCALE GENOMIC DNA]</scope>
</reference>
<protein>
    <submittedName>
        <fullName evidence="2">Uncharacterized protein LOC142173443</fullName>
    </submittedName>
</protein>
<dbReference type="RefSeq" id="XP_075095134.1">
    <property type="nucleotide sequence ID" value="XM_075239033.1"/>
</dbReference>
<organism evidence="1 2">
    <name type="scientific">Nicotiana tabacum</name>
    <name type="common">Common tobacco</name>
    <dbReference type="NCBI Taxonomy" id="4097"/>
    <lineage>
        <taxon>Eukaryota</taxon>
        <taxon>Viridiplantae</taxon>
        <taxon>Streptophyta</taxon>
        <taxon>Embryophyta</taxon>
        <taxon>Tracheophyta</taxon>
        <taxon>Spermatophyta</taxon>
        <taxon>Magnoliopsida</taxon>
        <taxon>eudicotyledons</taxon>
        <taxon>Gunneridae</taxon>
        <taxon>Pentapetalae</taxon>
        <taxon>asterids</taxon>
        <taxon>lamiids</taxon>
        <taxon>Solanales</taxon>
        <taxon>Solanaceae</taxon>
        <taxon>Nicotianoideae</taxon>
        <taxon>Nicotianeae</taxon>
        <taxon>Nicotiana</taxon>
    </lineage>
</organism>
<gene>
    <name evidence="2" type="primary">LOC142173443</name>
</gene>
<name>A0AC58TD29_TOBAC</name>